<dbReference type="Proteomes" id="UP001016761">
    <property type="component" value="Unassembled WGS sequence"/>
</dbReference>
<keyword evidence="2" id="KW-1185">Reference proteome</keyword>
<organism evidence="1 2">
    <name type="scientific">Haloterrigena gelatinilytica</name>
    <dbReference type="NCBI Taxonomy" id="2741724"/>
    <lineage>
        <taxon>Archaea</taxon>
        <taxon>Methanobacteriati</taxon>
        <taxon>Methanobacteriota</taxon>
        <taxon>Stenosarchaea group</taxon>
        <taxon>Halobacteria</taxon>
        <taxon>Halobacteriales</taxon>
        <taxon>Natrialbaceae</taxon>
        <taxon>Haloterrigena</taxon>
    </lineage>
</organism>
<name>A0ABX2LNT5_9EURY</name>
<comment type="caution">
    <text evidence="1">The sequence shown here is derived from an EMBL/GenBank/DDBJ whole genome shotgun (WGS) entry which is preliminary data.</text>
</comment>
<proteinExistence type="predicted"/>
<dbReference type="RefSeq" id="WP_174682499.1">
    <property type="nucleotide sequence ID" value="NZ_JABUQZ010000001.1"/>
</dbReference>
<gene>
    <name evidence="1" type="ORF">HTZ84_21230</name>
</gene>
<reference evidence="1 2" key="1">
    <citation type="submission" date="2020-06" db="EMBL/GenBank/DDBJ databases">
        <title>Haloterrigena sp. nov., an extremely halophilic archaeon isolated from a saline sediment.</title>
        <authorList>
            <person name="Liu B.-B."/>
        </authorList>
    </citation>
    <scope>NUCLEOTIDE SEQUENCE [LARGE SCALE GENOMIC DNA]</scope>
    <source>
        <strain evidence="1 2">SYSU A558-1</strain>
    </source>
</reference>
<sequence>MTQQLYTFDGLDELYETAEDLPEAERFDVYAHRPADGDPDDDSGDWAHLGFRDSLWLEDSAVGDVSSKRDFYRVFQYGDIMEAIGSALEPYDDTVHPKGHVRFSDSGHKMSAYVDFDGVEAEPIDGDVIDLGLKVRSGHTGYHGLKYDTVGERQICSNGVMAPVSELQFEQTHSEPLNYGLAQHAVESIIDGTDVVEERLEQATEYEFLSDEEALLVLFDLGLDAYLDNPTDLAEDALETEKDPEQDVPTLYDTYNAATRLITHEADVSADERDYVLEQASTLLDQYGALPDTTDLGQSAVENRIDDHARDDSVELYWDGEEETLHDLLQQYGDR</sequence>
<evidence type="ECO:0000313" key="1">
    <source>
        <dbReference type="EMBL" id="NUC74789.1"/>
    </source>
</evidence>
<protein>
    <recommendedName>
        <fullName evidence="3">DUF932 domain-containing protein</fullName>
    </recommendedName>
</protein>
<accession>A0ABX2LNT5</accession>
<evidence type="ECO:0000313" key="2">
    <source>
        <dbReference type="Proteomes" id="UP001016761"/>
    </source>
</evidence>
<dbReference type="EMBL" id="JABUQZ010000001">
    <property type="protein sequence ID" value="NUC74789.1"/>
    <property type="molecule type" value="Genomic_DNA"/>
</dbReference>
<evidence type="ECO:0008006" key="3">
    <source>
        <dbReference type="Google" id="ProtNLM"/>
    </source>
</evidence>